<protein>
    <recommendedName>
        <fullName evidence="3">GNAT family N-acetyltransferase</fullName>
    </recommendedName>
</protein>
<evidence type="ECO:0008006" key="3">
    <source>
        <dbReference type="Google" id="ProtNLM"/>
    </source>
</evidence>
<sequence>MARHRPELLTVTPPILERSGFEDIDRALALSGPVMCRDWLLARFQEGLQLRMLRAPDQGFIAFTPGRSAWAPIEGAGDAVVVHDLRAGPQSMGPGTVRRLWGAVEDWARFYGFAAVLAQSGPALGLIPPEFVTGRGYHCLDRTEGNTRLMGKILQGPMALPRLPQDWTRRAACLGPGLVIQSTGLSVQLEARAQSLLDRARNAGLAARHDRLETASAARTRSVSPAALFSVVLDGAVIPSDGLSEMQIWSAIRRRSGPGDI</sequence>
<dbReference type="OrthoDB" id="7819655at2"/>
<keyword evidence="2" id="KW-1185">Reference proteome</keyword>
<name>A0A3L9Y3D4_9RHOB</name>
<accession>A0A3L9Y3D4</accession>
<dbReference type="AlphaFoldDB" id="A0A3L9Y3D4"/>
<comment type="caution">
    <text evidence="1">The sequence shown here is derived from an EMBL/GenBank/DDBJ whole genome shotgun (WGS) entry which is preliminary data.</text>
</comment>
<dbReference type="Proteomes" id="UP000281343">
    <property type="component" value="Unassembled WGS sequence"/>
</dbReference>
<gene>
    <name evidence="1" type="ORF">D9R08_04535</name>
</gene>
<dbReference type="EMBL" id="RCNT01000002">
    <property type="protein sequence ID" value="RMA42922.1"/>
    <property type="molecule type" value="Genomic_DNA"/>
</dbReference>
<reference evidence="1 2" key="1">
    <citation type="submission" date="2018-10" db="EMBL/GenBank/DDBJ databases">
        <authorList>
            <person name="Jung H.S."/>
            <person name="Jeon C.O."/>
        </authorList>
    </citation>
    <scope>NUCLEOTIDE SEQUENCE [LARGE SCALE GENOMIC DNA]</scope>
    <source>
        <strain evidence="1 2">MA-7-27</strain>
    </source>
</reference>
<dbReference type="RefSeq" id="WP_121896859.1">
    <property type="nucleotide sequence ID" value="NZ_RCNT01000002.1"/>
</dbReference>
<evidence type="ECO:0000313" key="2">
    <source>
        <dbReference type="Proteomes" id="UP000281343"/>
    </source>
</evidence>
<evidence type="ECO:0000313" key="1">
    <source>
        <dbReference type="EMBL" id="RMA42922.1"/>
    </source>
</evidence>
<organism evidence="1 2">
    <name type="scientific">Rhodophyticola porphyridii</name>
    <dbReference type="NCBI Taxonomy" id="1852017"/>
    <lineage>
        <taxon>Bacteria</taxon>
        <taxon>Pseudomonadati</taxon>
        <taxon>Pseudomonadota</taxon>
        <taxon>Alphaproteobacteria</taxon>
        <taxon>Rhodobacterales</taxon>
        <taxon>Roseobacteraceae</taxon>
        <taxon>Rhodophyticola</taxon>
    </lineage>
</organism>
<proteinExistence type="predicted"/>